<dbReference type="STRING" id="502780.C1GLN1"/>
<dbReference type="Proteomes" id="UP000001628">
    <property type="component" value="Unassembled WGS sequence"/>
</dbReference>
<feature type="signal peptide" evidence="2">
    <location>
        <begin position="1"/>
        <end position="17"/>
    </location>
</feature>
<dbReference type="HOGENOM" id="CLU_1928255_0_0_1"/>
<keyword evidence="4" id="KW-1185">Reference proteome</keyword>
<feature type="region of interest" description="Disordered" evidence="1">
    <location>
        <begin position="89"/>
        <end position="131"/>
    </location>
</feature>
<dbReference type="KEGG" id="pbn:PADG_08272"/>
<evidence type="ECO:0000313" key="4">
    <source>
        <dbReference type="Proteomes" id="UP000001628"/>
    </source>
</evidence>
<protein>
    <submittedName>
        <fullName evidence="3">Uncharacterized protein</fullName>
    </submittedName>
</protein>
<evidence type="ECO:0000313" key="3">
    <source>
        <dbReference type="EMBL" id="EEH43347.2"/>
    </source>
</evidence>
<dbReference type="RefSeq" id="XP_010763509.1">
    <property type="nucleotide sequence ID" value="XM_010765207.1"/>
</dbReference>
<accession>C1GLN1</accession>
<dbReference type="InParanoid" id="C1GLN1"/>
<proteinExistence type="predicted"/>
<dbReference type="VEuPathDB" id="FungiDB:PADG_08272"/>
<name>C1GLN1_PARBD</name>
<gene>
    <name evidence="3" type="ORF">PADG_08272</name>
</gene>
<evidence type="ECO:0000256" key="1">
    <source>
        <dbReference type="SAM" id="MobiDB-lite"/>
    </source>
</evidence>
<keyword evidence="2" id="KW-0732">Signal</keyword>
<dbReference type="GeneID" id="22586598"/>
<feature type="chain" id="PRO_5005339814" evidence="2">
    <location>
        <begin position="18"/>
        <end position="131"/>
    </location>
</feature>
<organism evidence="3 4">
    <name type="scientific">Paracoccidioides brasiliensis (strain Pb18)</name>
    <dbReference type="NCBI Taxonomy" id="502780"/>
    <lineage>
        <taxon>Eukaryota</taxon>
        <taxon>Fungi</taxon>
        <taxon>Dikarya</taxon>
        <taxon>Ascomycota</taxon>
        <taxon>Pezizomycotina</taxon>
        <taxon>Eurotiomycetes</taxon>
        <taxon>Eurotiomycetidae</taxon>
        <taxon>Onygenales</taxon>
        <taxon>Ajellomycetaceae</taxon>
        <taxon>Paracoccidioides</taxon>
    </lineage>
</organism>
<dbReference type="OrthoDB" id="5372553at2759"/>
<feature type="compositionally biased region" description="Polar residues" evidence="1">
    <location>
        <begin position="122"/>
        <end position="131"/>
    </location>
</feature>
<sequence>MFFSLALRLAYLPILTPNLTIKADLGTARREYVSTTDAPNKFRHVELGQIEAIQAINVKGSEAHLKLISHRAQLCDTIRAKGVQKYIQTPDSLPKDDVKSKQSTRVSKKAVEESSPEPVAATNIQKQNGLK</sequence>
<evidence type="ECO:0000256" key="2">
    <source>
        <dbReference type="SAM" id="SignalP"/>
    </source>
</evidence>
<dbReference type="AlphaFoldDB" id="C1GLN1"/>
<reference evidence="3 4" key="1">
    <citation type="journal article" date="2011" name="PLoS Genet.">
        <title>Comparative genomic analysis of human fungal pathogens causing paracoccidioidomycosis.</title>
        <authorList>
            <person name="Desjardins C.A."/>
            <person name="Champion M.D."/>
            <person name="Holder J.W."/>
            <person name="Muszewska A."/>
            <person name="Goldberg J."/>
            <person name="Bailao A.M."/>
            <person name="Brigido M.M."/>
            <person name="Ferreira M.E."/>
            <person name="Garcia A.M."/>
            <person name="Grynberg M."/>
            <person name="Gujja S."/>
            <person name="Heiman D.I."/>
            <person name="Henn M.R."/>
            <person name="Kodira C.D."/>
            <person name="Leon-Narvaez H."/>
            <person name="Longo L.V."/>
            <person name="Ma L.J."/>
            <person name="Malavazi I."/>
            <person name="Matsuo A.L."/>
            <person name="Morais F.V."/>
            <person name="Pereira M."/>
            <person name="Rodriguez-Brito S."/>
            <person name="Sakthikumar S."/>
            <person name="Salem-Izacc S.M."/>
            <person name="Sykes S.M."/>
            <person name="Teixeira M.M."/>
            <person name="Vallejo M.C."/>
            <person name="Walter M.E."/>
            <person name="Yandava C."/>
            <person name="Young S."/>
            <person name="Zeng Q."/>
            <person name="Zucker J."/>
            <person name="Felipe M.S."/>
            <person name="Goldman G.H."/>
            <person name="Haas B.J."/>
            <person name="McEwen J.G."/>
            <person name="Nino-Vega G."/>
            <person name="Puccia R."/>
            <person name="San-Blas G."/>
            <person name="Soares C.M."/>
            <person name="Birren B.W."/>
            <person name="Cuomo C.A."/>
        </authorList>
    </citation>
    <scope>NUCLEOTIDE SEQUENCE [LARGE SCALE GENOMIC DNA]</scope>
    <source>
        <strain evidence="3 4">Pb18</strain>
    </source>
</reference>
<dbReference type="EMBL" id="KN275971">
    <property type="protein sequence ID" value="EEH43347.2"/>
    <property type="molecule type" value="Genomic_DNA"/>
</dbReference>